<evidence type="ECO:0000256" key="2">
    <source>
        <dbReference type="SAM" id="SignalP"/>
    </source>
</evidence>
<evidence type="ECO:0000256" key="1">
    <source>
        <dbReference type="SAM" id="MobiDB-lite"/>
    </source>
</evidence>
<gene>
    <name evidence="3" type="ORF">MAPG_01700</name>
</gene>
<dbReference type="EMBL" id="GL876966">
    <property type="protein sequence ID" value="KLU82629.1"/>
    <property type="molecule type" value="Genomic_DNA"/>
</dbReference>
<dbReference type="AlphaFoldDB" id="A0A0C4DPD6"/>
<evidence type="ECO:0000313" key="5">
    <source>
        <dbReference type="Proteomes" id="UP000011715"/>
    </source>
</evidence>
<name>A0A0C4DPD6_MAGP6</name>
<dbReference type="Proteomes" id="UP000011715">
    <property type="component" value="Unassembled WGS sequence"/>
</dbReference>
<dbReference type="VEuPathDB" id="FungiDB:MAPG_01700"/>
<feature type="signal peptide" evidence="2">
    <location>
        <begin position="1"/>
        <end position="21"/>
    </location>
</feature>
<sequence>MQLYPTLLALLGASGASAALATPRSPSALQPRLSLEPVYRRHGIEVEPNAKTPDMPPDGGRTNGSRPMPVPVAGGPSTRGDASLVALAVCGAAGLMMGMMI</sequence>
<keyword evidence="2" id="KW-0732">Signal</keyword>
<keyword evidence="5" id="KW-1185">Reference proteome</keyword>
<dbReference type="EMBL" id="ADBL01000416">
    <property type="status" value="NOT_ANNOTATED_CDS"/>
    <property type="molecule type" value="Genomic_DNA"/>
</dbReference>
<evidence type="ECO:0000313" key="4">
    <source>
        <dbReference type="EnsemblFungi" id="MAPG_01700T0"/>
    </source>
</evidence>
<evidence type="ECO:0000313" key="3">
    <source>
        <dbReference type="EMBL" id="KLU82629.1"/>
    </source>
</evidence>
<reference evidence="3" key="1">
    <citation type="submission" date="2010-05" db="EMBL/GenBank/DDBJ databases">
        <title>The Genome Sequence of Magnaporthe poae strain ATCC 64411.</title>
        <authorList>
            <consortium name="The Broad Institute Genome Sequencing Platform"/>
            <consortium name="Broad Institute Genome Sequencing Center for Infectious Disease"/>
            <person name="Ma L.-J."/>
            <person name="Dead R."/>
            <person name="Young S."/>
            <person name="Zeng Q."/>
            <person name="Koehrsen M."/>
            <person name="Alvarado L."/>
            <person name="Berlin A."/>
            <person name="Chapman S.B."/>
            <person name="Chen Z."/>
            <person name="Freedman E."/>
            <person name="Gellesch M."/>
            <person name="Goldberg J."/>
            <person name="Griggs A."/>
            <person name="Gujja S."/>
            <person name="Heilman E.R."/>
            <person name="Heiman D."/>
            <person name="Hepburn T."/>
            <person name="Howarth C."/>
            <person name="Jen D."/>
            <person name="Larson L."/>
            <person name="Mehta T."/>
            <person name="Neiman D."/>
            <person name="Pearson M."/>
            <person name="Roberts A."/>
            <person name="Saif S."/>
            <person name="Shea T."/>
            <person name="Shenoy N."/>
            <person name="Sisk P."/>
            <person name="Stolte C."/>
            <person name="Sykes S."/>
            <person name="Walk T."/>
            <person name="White J."/>
            <person name="Yandava C."/>
            <person name="Haas B."/>
            <person name="Nusbaum C."/>
            <person name="Birren B."/>
        </authorList>
    </citation>
    <scope>NUCLEOTIDE SEQUENCE</scope>
    <source>
        <strain evidence="3">ATCC 64411</strain>
    </source>
</reference>
<organism evidence="4 5">
    <name type="scientific">Magnaporthiopsis poae (strain ATCC 64411 / 73-15)</name>
    <name type="common">Kentucky bluegrass fungus</name>
    <name type="synonym">Magnaporthe poae</name>
    <dbReference type="NCBI Taxonomy" id="644358"/>
    <lineage>
        <taxon>Eukaryota</taxon>
        <taxon>Fungi</taxon>
        <taxon>Dikarya</taxon>
        <taxon>Ascomycota</taxon>
        <taxon>Pezizomycotina</taxon>
        <taxon>Sordariomycetes</taxon>
        <taxon>Sordariomycetidae</taxon>
        <taxon>Magnaporthales</taxon>
        <taxon>Magnaporthaceae</taxon>
        <taxon>Magnaporthiopsis</taxon>
    </lineage>
</organism>
<feature type="chain" id="PRO_5009385192" evidence="2">
    <location>
        <begin position="22"/>
        <end position="101"/>
    </location>
</feature>
<reference evidence="4" key="5">
    <citation type="submission" date="2015-06" db="UniProtKB">
        <authorList>
            <consortium name="EnsemblFungi"/>
        </authorList>
    </citation>
    <scope>IDENTIFICATION</scope>
    <source>
        <strain evidence="4">ATCC 64411</strain>
    </source>
</reference>
<dbReference type="EnsemblFungi" id="MAPG_01700T0">
    <property type="protein sequence ID" value="MAPG_01700T0"/>
    <property type="gene ID" value="MAPG_01700"/>
</dbReference>
<feature type="region of interest" description="Disordered" evidence="1">
    <location>
        <begin position="44"/>
        <end position="78"/>
    </location>
</feature>
<reference evidence="5" key="2">
    <citation type="submission" date="2010-05" db="EMBL/GenBank/DDBJ databases">
        <title>The genome sequence of Magnaporthe poae strain ATCC 64411.</title>
        <authorList>
            <person name="Ma L.-J."/>
            <person name="Dead R."/>
            <person name="Young S."/>
            <person name="Zeng Q."/>
            <person name="Koehrsen M."/>
            <person name="Alvarado L."/>
            <person name="Berlin A."/>
            <person name="Chapman S.B."/>
            <person name="Chen Z."/>
            <person name="Freedman E."/>
            <person name="Gellesch M."/>
            <person name="Goldberg J."/>
            <person name="Griggs A."/>
            <person name="Gujja S."/>
            <person name="Heilman E.R."/>
            <person name="Heiman D."/>
            <person name="Hepburn T."/>
            <person name="Howarth C."/>
            <person name="Jen D."/>
            <person name="Larson L."/>
            <person name="Mehta T."/>
            <person name="Neiman D."/>
            <person name="Pearson M."/>
            <person name="Roberts A."/>
            <person name="Saif S."/>
            <person name="Shea T."/>
            <person name="Shenoy N."/>
            <person name="Sisk P."/>
            <person name="Stolte C."/>
            <person name="Sykes S."/>
            <person name="Walk T."/>
            <person name="White J."/>
            <person name="Yandava C."/>
            <person name="Haas B."/>
            <person name="Nusbaum C."/>
            <person name="Birren B."/>
        </authorList>
    </citation>
    <scope>NUCLEOTIDE SEQUENCE [LARGE SCALE GENOMIC DNA]</scope>
    <source>
        <strain evidence="5">ATCC 64411 / 73-15</strain>
    </source>
</reference>
<accession>A0A0C4DPD6</accession>
<reference evidence="4" key="4">
    <citation type="journal article" date="2015" name="G3 (Bethesda)">
        <title>Genome sequences of three phytopathogenic species of the Magnaporthaceae family of fungi.</title>
        <authorList>
            <person name="Okagaki L.H."/>
            <person name="Nunes C.C."/>
            <person name="Sailsbery J."/>
            <person name="Clay B."/>
            <person name="Brown D."/>
            <person name="John T."/>
            <person name="Oh Y."/>
            <person name="Young N."/>
            <person name="Fitzgerald M."/>
            <person name="Haas B.J."/>
            <person name="Zeng Q."/>
            <person name="Young S."/>
            <person name="Adiconis X."/>
            <person name="Fan L."/>
            <person name="Levin J.Z."/>
            <person name="Mitchell T.K."/>
            <person name="Okubara P.A."/>
            <person name="Farman M.L."/>
            <person name="Kohn L.M."/>
            <person name="Birren B."/>
            <person name="Ma L.-J."/>
            <person name="Dean R.A."/>
        </authorList>
    </citation>
    <scope>NUCLEOTIDE SEQUENCE</scope>
    <source>
        <strain evidence="4">ATCC 64411 / 73-15</strain>
    </source>
</reference>
<reference evidence="3" key="3">
    <citation type="submission" date="2011-03" db="EMBL/GenBank/DDBJ databases">
        <title>Annotation of Magnaporthe poae ATCC 64411.</title>
        <authorList>
            <person name="Ma L.-J."/>
            <person name="Dead R."/>
            <person name="Young S.K."/>
            <person name="Zeng Q."/>
            <person name="Gargeya S."/>
            <person name="Fitzgerald M."/>
            <person name="Haas B."/>
            <person name="Abouelleil A."/>
            <person name="Alvarado L."/>
            <person name="Arachchi H.M."/>
            <person name="Berlin A."/>
            <person name="Brown A."/>
            <person name="Chapman S.B."/>
            <person name="Chen Z."/>
            <person name="Dunbar C."/>
            <person name="Freedman E."/>
            <person name="Gearin G."/>
            <person name="Gellesch M."/>
            <person name="Goldberg J."/>
            <person name="Griggs A."/>
            <person name="Gujja S."/>
            <person name="Heiman D."/>
            <person name="Howarth C."/>
            <person name="Larson L."/>
            <person name="Lui A."/>
            <person name="MacDonald P.J.P."/>
            <person name="Mehta T."/>
            <person name="Montmayeur A."/>
            <person name="Murphy C."/>
            <person name="Neiman D."/>
            <person name="Pearson M."/>
            <person name="Priest M."/>
            <person name="Roberts A."/>
            <person name="Saif S."/>
            <person name="Shea T."/>
            <person name="Shenoy N."/>
            <person name="Sisk P."/>
            <person name="Stolte C."/>
            <person name="Sykes S."/>
            <person name="Yandava C."/>
            <person name="Wortman J."/>
            <person name="Nusbaum C."/>
            <person name="Birren B."/>
        </authorList>
    </citation>
    <scope>NUCLEOTIDE SEQUENCE</scope>
    <source>
        <strain evidence="3">ATCC 64411</strain>
    </source>
</reference>
<proteinExistence type="predicted"/>
<protein>
    <submittedName>
        <fullName evidence="3 4">Uncharacterized protein</fullName>
    </submittedName>
</protein>